<comment type="subunit">
    <text evidence="4">Homohexamer; trimer of dimers.</text>
</comment>
<accession>A0A1I0LT50</accession>
<name>A0A1I0LT50_9ACTN</name>
<evidence type="ECO:0000256" key="4">
    <source>
        <dbReference type="HAMAP-Rule" id="MF_01812"/>
    </source>
</evidence>
<dbReference type="OrthoDB" id="8399956at2"/>
<dbReference type="PANTHER" id="PTHR37817">
    <property type="entry name" value="N-ACETYLTRANSFERASE EIS"/>
    <property type="match status" value="1"/>
</dbReference>
<evidence type="ECO:0000313" key="6">
    <source>
        <dbReference type="EMBL" id="SEU46063.1"/>
    </source>
</evidence>
<dbReference type="Pfam" id="PF17668">
    <property type="entry name" value="Acetyltransf_17"/>
    <property type="match status" value="1"/>
</dbReference>
<evidence type="ECO:0000259" key="5">
    <source>
        <dbReference type="PROSITE" id="PS51186"/>
    </source>
</evidence>
<dbReference type="InterPro" id="IPR041380">
    <property type="entry name" value="Acetyltransf_17"/>
</dbReference>
<dbReference type="RefSeq" id="WP_091093914.1">
    <property type="nucleotide sequence ID" value="NZ_FOHX01000026.1"/>
</dbReference>
<keyword evidence="7" id="KW-1185">Reference proteome</keyword>
<evidence type="ECO:0000256" key="3">
    <source>
        <dbReference type="ARBA" id="ARBA00023315"/>
    </source>
</evidence>
<dbReference type="CDD" id="cd04301">
    <property type="entry name" value="NAT_SF"/>
    <property type="match status" value="1"/>
</dbReference>
<dbReference type="GO" id="GO:0030649">
    <property type="term" value="P:aminoglycoside antibiotic catabolic process"/>
    <property type="evidence" value="ECO:0007669"/>
    <property type="project" value="TreeGrafter"/>
</dbReference>
<sequence>MSFPIRPIAEPEWAAYVNVMNEGFGWTAPPELTERFKAETEFDRTLAVFDGEVMVGTTGVFSLSMAVPGGRLLPVGGVTSVSVLPSHRRRGVLSQMMRRQLADIRERGEAVAALYASESGIYGRFGYGRAASQLSFRVTKRAAAFVADAPADPSLRIRVAPPAEVRAELEALFASVVTARPGRYARHAAFWDGNLADDEFDRGGMGALRCVLAEDDGGVRGYALFRVSSSWGDDGLPKGEVRLHELEAADPAAYALLWRHLLDRDLTDTLRAGSRPVDDPLQALLADPRQLRATYGDELWVRLVEVDRALTARAYAAPVDLVIEVADDVCPWNAGRWRLTADPSGAECKQVEDEPDLTVPVAALGSAYMGDGQLGPMLGAGLLREHTPGAVRGLATAMSWSPRPWAGRVF</sequence>
<dbReference type="InterPro" id="IPR036527">
    <property type="entry name" value="SCP2_sterol-bd_dom_sf"/>
</dbReference>
<reference evidence="6 7" key="1">
    <citation type="submission" date="2016-10" db="EMBL/GenBank/DDBJ databases">
        <authorList>
            <person name="de Groot N.N."/>
        </authorList>
    </citation>
    <scope>NUCLEOTIDE SEQUENCE [LARGE SCALE GENOMIC DNA]</scope>
    <source>
        <strain evidence="6 7">CGMCC 4.5598</strain>
    </source>
</reference>
<organism evidence="6 7">
    <name type="scientific">Nonomuraea wenchangensis</name>
    <dbReference type="NCBI Taxonomy" id="568860"/>
    <lineage>
        <taxon>Bacteria</taxon>
        <taxon>Bacillati</taxon>
        <taxon>Actinomycetota</taxon>
        <taxon>Actinomycetes</taxon>
        <taxon>Streptosporangiales</taxon>
        <taxon>Streptosporangiaceae</taxon>
        <taxon>Nonomuraea</taxon>
    </lineage>
</organism>
<dbReference type="Gene3D" id="3.30.1050.10">
    <property type="entry name" value="SCP2 sterol-binding domain"/>
    <property type="match status" value="1"/>
</dbReference>
<proteinExistence type="inferred from homology"/>
<dbReference type="PROSITE" id="PS51186">
    <property type="entry name" value="GNAT"/>
    <property type="match status" value="1"/>
</dbReference>
<comment type="similarity">
    <text evidence="1 4">Belongs to the acetyltransferase Eis family.</text>
</comment>
<dbReference type="SUPFAM" id="SSF55729">
    <property type="entry name" value="Acyl-CoA N-acyltransferases (Nat)"/>
    <property type="match status" value="1"/>
</dbReference>
<feature type="binding site" evidence="4">
    <location>
        <begin position="89"/>
        <end position="94"/>
    </location>
    <ligand>
        <name>acetyl-CoA</name>
        <dbReference type="ChEBI" id="CHEBI:57288"/>
    </ligand>
</feature>
<dbReference type="InterPro" id="IPR022902">
    <property type="entry name" value="NAcTrfase_Eis"/>
</dbReference>
<dbReference type="InterPro" id="IPR025559">
    <property type="entry name" value="Eis_dom"/>
</dbReference>
<feature type="active site" description="Proton donor" evidence="4">
    <location>
        <position position="122"/>
    </location>
</feature>
<protein>
    <submittedName>
        <fullName evidence="6">Predicted acetyltransferase</fullName>
    </submittedName>
</protein>
<dbReference type="NCBIfam" id="NF002367">
    <property type="entry name" value="PRK01346.1-4"/>
    <property type="match status" value="1"/>
</dbReference>
<dbReference type="SUPFAM" id="SSF55718">
    <property type="entry name" value="SCP-like"/>
    <property type="match status" value="1"/>
</dbReference>
<dbReference type="InterPro" id="IPR000182">
    <property type="entry name" value="GNAT_dom"/>
</dbReference>
<dbReference type="Gene3D" id="3.40.630.30">
    <property type="match status" value="2"/>
</dbReference>
<evidence type="ECO:0000256" key="1">
    <source>
        <dbReference type="ARBA" id="ARBA00009213"/>
    </source>
</evidence>
<feature type="binding site" evidence="4">
    <location>
        <begin position="81"/>
        <end position="83"/>
    </location>
    <ligand>
        <name>acetyl-CoA</name>
        <dbReference type="ChEBI" id="CHEBI:57288"/>
    </ligand>
</feature>
<evidence type="ECO:0000256" key="2">
    <source>
        <dbReference type="ARBA" id="ARBA00022679"/>
    </source>
</evidence>
<evidence type="ECO:0000313" key="7">
    <source>
        <dbReference type="Proteomes" id="UP000199361"/>
    </source>
</evidence>
<keyword evidence="2 4" id="KW-0808">Transferase</keyword>
<dbReference type="Pfam" id="PF13530">
    <property type="entry name" value="SCP2_2"/>
    <property type="match status" value="1"/>
</dbReference>
<dbReference type="EMBL" id="FOHX01000026">
    <property type="protein sequence ID" value="SEU46063.1"/>
    <property type="molecule type" value="Genomic_DNA"/>
</dbReference>
<dbReference type="InterPro" id="IPR051554">
    <property type="entry name" value="Acetyltransferase_Eis"/>
</dbReference>
<feature type="active site" description="Proton acceptor; via carboxylate" evidence="4">
    <location>
        <position position="410"/>
    </location>
</feature>
<dbReference type="HAMAP" id="MF_01812">
    <property type="entry name" value="Eis"/>
    <property type="match status" value="1"/>
</dbReference>
<dbReference type="InterPro" id="IPR016181">
    <property type="entry name" value="Acyl_CoA_acyltransferase"/>
</dbReference>
<dbReference type="STRING" id="568860.SAMN05421811_12685"/>
<dbReference type="Proteomes" id="UP000199361">
    <property type="component" value="Unassembled WGS sequence"/>
</dbReference>
<dbReference type="GO" id="GO:0034069">
    <property type="term" value="F:aminoglycoside N-acetyltransferase activity"/>
    <property type="evidence" value="ECO:0007669"/>
    <property type="project" value="TreeGrafter"/>
</dbReference>
<keyword evidence="3 4" id="KW-0012">Acyltransferase</keyword>
<feature type="domain" description="N-acetyltransferase" evidence="5">
    <location>
        <begin position="3"/>
        <end position="152"/>
    </location>
</feature>
<feature type="binding site" evidence="4">
    <location>
        <begin position="117"/>
        <end position="118"/>
    </location>
    <ligand>
        <name>acetyl-CoA</name>
        <dbReference type="ChEBI" id="CHEBI:57288"/>
    </ligand>
</feature>
<dbReference type="Pfam" id="PF13527">
    <property type="entry name" value="Acetyltransf_9"/>
    <property type="match status" value="1"/>
</dbReference>
<gene>
    <name evidence="6" type="ORF">SAMN05421811_12685</name>
</gene>
<dbReference type="PANTHER" id="PTHR37817:SF1">
    <property type="entry name" value="N-ACETYLTRANSFERASE EIS"/>
    <property type="match status" value="1"/>
</dbReference>
<dbReference type="AlphaFoldDB" id="A0A1I0LT50"/>